<name>F6I2P4_VITVI</name>
<evidence type="ECO:0000313" key="1">
    <source>
        <dbReference type="EMBL" id="CCB61211.1"/>
    </source>
</evidence>
<dbReference type="HOGENOM" id="CLU_3417733_0_0_1"/>
<protein>
    <submittedName>
        <fullName evidence="1">Uncharacterized protein</fullName>
    </submittedName>
</protein>
<keyword evidence="2" id="KW-1185">Reference proteome</keyword>
<gene>
    <name evidence="1" type="ordered locus">VIT_16s0013g01080</name>
</gene>
<dbReference type="EMBL" id="FN596738">
    <property type="protein sequence ID" value="CCB61211.1"/>
    <property type="molecule type" value="Genomic_DNA"/>
</dbReference>
<dbReference type="Proteomes" id="UP000009183">
    <property type="component" value="Chromosome 16"/>
</dbReference>
<organism evidence="1 2">
    <name type="scientific">Vitis vinifera</name>
    <name type="common">Grape</name>
    <dbReference type="NCBI Taxonomy" id="29760"/>
    <lineage>
        <taxon>Eukaryota</taxon>
        <taxon>Viridiplantae</taxon>
        <taxon>Streptophyta</taxon>
        <taxon>Embryophyta</taxon>
        <taxon>Tracheophyta</taxon>
        <taxon>Spermatophyta</taxon>
        <taxon>Magnoliopsida</taxon>
        <taxon>eudicotyledons</taxon>
        <taxon>Gunneridae</taxon>
        <taxon>Pentapetalae</taxon>
        <taxon>rosids</taxon>
        <taxon>Vitales</taxon>
        <taxon>Vitaceae</taxon>
        <taxon>Viteae</taxon>
        <taxon>Vitis</taxon>
    </lineage>
</organism>
<sequence length="26" mass="2933">MEGTFHLPPLTPLSPHPWVGYSRLVT</sequence>
<accession>F6I2P4</accession>
<dbReference type="InParanoid" id="F6I2P4"/>
<dbReference type="PaxDb" id="29760-VIT_16s0013g01080.t01"/>
<dbReference type="AlphaFoldDB" id="F6I2P4"/>
<evidence type="ECO:0000313" key="2">
    <source>
        <dbReference type="Proteomes" id="UP000009183"/>
    </source>
</evidence>
<proteinExistence type="predicted"/>
<dbReference type="STRING" id="29760.F6I2P4"/>
<reference evidence="2" key="1">
    <citation type="journal article" date="2007" name="Nature">
        <title>The grapevine genome sequence suggests ancestral hexaploidization in major angiosperm phyla.</title>
        <authorList>
            <consortium name="The French-Italian Public Consortium for Grapevine Genome Characterization."/>
            <person name="Jaillon O."/>
            <person name="Aury J.-M."/>
            <person name="Noel B."/>
            <person name="Policriti A."/>
            <person name="Clepet C."/>
            <person name="Casagrande A."/>
            <person name="Choisne N."/>
            <person name="Aubourg S."/>
            <person name="Vitulo N."/>
            <person name="Jubin C."/>
            <person name="Vezzi A."/>
            <person name="Legeai F."/>
            <person name="Hugueney P."/>
            <person name="Dasilva C."/>
            <person name="Horner D."/>
            <person name="Mica E."/>
            <person name="Jublot D."/>
            <person name="Poulain J."/>
            <person name="Bruyere C."/>
            <person name="Billault A."/>
            <person name="Segurens B."/>
            <person name="Gouyvenoux M."/>
            <person name="Ugarte E."/>
            <person name="Cattonaro F."/>
            <person name="Anthouard V."/>
            <person name="Vico V."/>
            <person name="Del Fabbro C."/>
            <person name="Alaux M."/>
            <person name="Di Gaspero G."/>
            <person name="Dumas V."/>
            <person name="Felice N."/>
            <person name="Paillard S."/>
            <person name="Juman I."/>
            <person name="Moroldo M."/>
            <person name="Scalabrin S."/>
            <person name="Canaguier A."/>
            <person name="Le Clainche I."/>
            <person name="Malacrida G."/>
            <person name="Durand E."/>
            <person name="Pesole G."/>
            <person name="Laucou V."/>
            <person name="Chatelet P."/>
            <person name="Merdinoglu D."/>
            <person name="Delledonne M."/>
            <person name="Pezzotti M."/>
            <person name="Lecharny A."/>
            <person name="Scarpelli C."/>
            <person name="Artiguenave F."/>
            <person name="Pe M.E."/>
            <person name="Valle G."/>
            <person name="Morgante M."/>
            <person name="Caboche M."/>
            <person name="Adam-Blondon A.-F."/>
            <person name="Weissenbach J."/>
            <person name="Quetier F."/>
            <person name="Wincker P."/>
        </authorList>
    </citation>
    <scope>NUCLEOTIDE SEQUENCE [LARGE SCALE GENOMIC DNA]</scope>
    <source>
        <strain evidence="2">cv. Pinot noir / PN40024</strain>
    </source>
</reference>